<name>F3FBZ1_PSESX</name>
<evidence type="ECO:0000313" key="1">
    <source>
        <dbReference type="EMBL" id="EGH27727.1"/>
    </source>
</evidence>
<evidence type="ECO:0000313" key="2">
    <source>
        <dbReference type="Proteomes" id="UP000004471"/>
    </source>
</evidence>
<comment type="caution">
    <text evidence="1">The sequence shown here is derived from an EMBL/GenBank/DDBJ whole genome shotgun (WGS) entry which is preliminary data.</text>
</comment>
<protein>
    <submittedName>
        <fullName evidence="1">Uncharacterized protein</fullName>
    </submittedName>
</protein>
<gene>
    <name evidence="1" type="ORF">PSYJA_01299</name>
</gene>
<organism evidence="1 2">
    <name type="scientific">Pseudomonas syringae pv. japonica str. M301072</name>
    <dbReference type="NCBI Taxonomy" id="629262"/>
    <lineage>
        <taxon>Bacteria</taxon>
        <taxon>Pseudomonadati</taxon>
        <taxon>Pseudomonadota</taxon>
        <taxon>Gammaproteobacteria</taxon>
        <taxon>Pseudomonadales</taxon>
        <taxon>Pseudomonadaceae</taxon>
        <taxon>Pseudomonas</taxon>
        <taxon>Pseudomonas syringae</taxon>
    </lineage>
</organism>
<sequence length="202" mass="22717">MDSDDQLCKVMKEKHLESVCNSAKGRGDHAFGADSMFLSSVKKAVAAIRVIQETKGEVLLTARFKGGDLVASHRGEVVLRAMGEGGLEYEWARAHYKLSPYIEKFYEIRSSFPYQIISHTGFYGPETLTQINEYVMAVYKAITSAEFKKAERAHARAANKLNLSFMGYIDDLVAKYARLVVVRVDLSYRRPELDDDFDSVGD</sequence>
<feature type="non-terminal residue" evidence="1">
    <location>
        <position position="202"/>
    </location>
</feature>
<accession>F3FBZ1</accession>
<reference evidence="1 2" key="1">
    <citation type="journal article" date="2011" name="PLoS Pathog.">
        <title>Dynamic evolution of pathogenicity revealed by sequencing and comparative genomics of 19 Pseudomonas syringae isolates.</title>
        <authorList>
            <person name="Baltrus D.A."/>
            <person name="Nishimura M.T."/>
            <person name="Romanchuk A."/>
            <person name="Chang J.H."/>
            <person name="Mukhtar M.S."/>
            <person name="Cherkis K."/>
            <person name="Roach J."/>
            <person name="Grant S.R."/>
            <person name="Jones C.D."/>
            <person name="Dangl J.L."/>
        </authorList>
    </citation>
    <scope>NUCLEOTIDE SEQUENCE [LARGE SCALE GENOMIC DNA]</scope>
    <source>
        <strain evidence="2">M301072PT</strain>
    </source>
</reference>
<dbReference type="HOGENOM" id="CLU_1357240_0_0_6"/>
<dbReference type="Proteomes" id="UP000004471">
    <property type="component" value="Unassembled WGS sequence"/>
</dbReference>
<proteinExistence type="predicted"/>
<dbReference type="AlphaFoldDB" id="F3FBZ1"/>
<dbReference type="EMBL" id="AEAH01000050">
    <property type="protein sequence ID" value="EGH27727.1"/>
    <property type="molecule type" value="Genomic_DNA"/>
</dbReference>